<evidence type="ECO:0000259" key="1">
    <source>
        <dbReference type="Pfam" id="PF01170"/>
    </source>
</evidence>
<gene>
    <name evidence="2" type="ORF">L596_027620</name>
</gene>
<dbReference type="InterPro" id="IPR000241">
    <property type="entry name" value="RlmKL-like_Mtase"/>
</dbReference>
<dbReference type="PANTHER" id="PTHR14911:SF1">
    <property type="entry name" value="THUMP DOMAIN-CONTAINING PROTEIN 2"/>
    <property type="match status" value="1"/>
</dbReference>
<feature type="domain" description="Ribosomal RNA large subunit methyltransferase K/L-like methyltransferase" evidence="1">
    <location>
        <begin position="168"/>
        <end position="299"/>
    </location>
</feature>
<evidence type="ECO:0000313" key="2">
    <source>
        <dbReference type="EMBL" id="TKR60364.1"/>
    </source>
</evidence>
<sequence length="355" mass="39623">MTACLSYSRGLKPFLVKFLKAQEFPVLDDTIEGKVIIAAKHGQISRIPFVERLFYVLGLQKHSKETNKREVFNSLFGFFSAEAIGDFLLQSEAEDGTKKNTFRVSIKTSGKWRRKINSVKLAESLSRTVKKNSRLAANLRKPDVEFTVQITDNLLFVGIPNPNLLSTRPYHLKNGLRSTVCDAMVHLAELESGQIVADITCGSGSILVEASHSVLPEQIFCVGLDLCQDALITAKDNMEHQQKIDKSNSQFDLACTSVSDGFFRWENLDRIVADLPFGNQHGDLHDIKAILLPTVLQKFFTPSNAQTERKIAVLLIAEEHSVEFVKSVKETLGVSIDKHSISLGFTSAMILKIWK</sequence>
<dbReference type="GO" id="GO:0043527">
    <property type="term" value="C:tRNA methyltransferase complex"/>
    <property type="evidence" value="ECO:0007669"/>
    <property type="project" value="UniProtKB-ARBA"/>
</dbReference>
<name>A0A4U5LW08_STECR</name>
<dbReference type="AlphaFoldDB" id="A0A4U5LW08"/>
<dbReference type="Gene3D" id="3.40.50.150">
    <property type="entry name" value="Vaccinia Virus protein VP39"/>
    <property type="match status" value="1"/>
</dbReference>
<accession>A0A4U5LW08</accession>
<dbReference type="SUPFAM" id="SSF53335">
    <property type="entry name" value="S-adenosyl-L-methionine-dependent methyltransferases"/>
    <property type="match status" value="1"/>
</dbReference>
<dbReference type="EMBL" id="AZBU02000011">
    <property type="protein sequence ID" value="TKR60364.1"/>
    <property type="molecule type" value="Genomic_DNA"/>
</dbReference>
<dbReference type="GO" id="GO:0016423">
    <property type="term" value="F:tRNA (guanine) methyltransferase activity"/>
    <property type="evidence" value="ECO:0007669"/>
    <property type="project" value="TreeGrafter"/>
</dbReference>
<dbReference type="Gene3D" id="3.30.2130.30">
    <property type="match status" value="1"/>
</dbReference>
<reference evidence="2 3" key="1">
    <citation type="journal article" date="2015" name="Genome Biol.">
        <title>Comparative genomics of Steinernema reveals deeply conserved gene regulatory networks.</title>
        <authorList>
            <person name="Dillman A.R."/>
            <person name="Macchietto M."/>
            <person name="Porter C.F."/>
            <person name="Rogers A."/>
            <person name="Williams B."/>
            <person name="Antoshechkin I."/>
            <person name="Lee M.M."/>
            <person name="Goodwin Z."/>
            <person name="Lu X."/>
            <person name="Lewis E.E."/>
            <person name="Goodrich-Blair H."/>
            <person name="Stock S.P."/>
            <person name="Adams B.J."/>
            <person name="Sternberg P.W."/>
            <person name="Mortazavi A."/>
        </authorList>
    </citation>
    <scope>NUCLEOTIDE SEQUENCE [LARGE SCALE GENOMIC DNA]</scope>
    <source>
        <strain evidence="2 3">ALL</strain>
    </source>
</reference>
<proteinExistence type="predicted"/>
<dbReference type="SUPFAM" id="SSF143437">
    <property type="entry name" value="THUMP domain-like"/>
    <property type="match status" value="1"/>
</dbReference>
<evidence type="ECO:0000313" key="3">
    <source>
        <dbReference type="Proteomes" id="UP000298663"/>
    </source>
</evidence>
<dbReference type="Proteomes" id="UP000298663">
    <property type="component" value="Unassembled WGS sequence"/>
</dbReference>
<dbReference type="GO" id="GO:0030488">
    <property type="term" value="P:tRNA methylation"/>
    <property type="evidence" value="ECO:0007669"/>
    <property type="project" value="TreeGrafter"/>
</dbReference>
<dbReference type="OrthoDB" id="2013972at2759"/>
<comment type="caution">
    <text evidence="2">The sequence shown here is derived from an EMBL/GenBank/DDBJ whole genome shotgun (WGS) entry which is preliminary data.</text>
</comment>
<organism evidence="2 3">
    <name type="scientific">Steinernema carpocapsae</name>
    <name type="common">Entomopathogenic nematode</name>
    <dbReference type="NCBI Taxonomy" id="34508"/>
    <lineage>
        <taxon>Eukaryota</taxon>
        <taxon>Metazoa</taxon>
        <taxon>Ecdysozoa</taxon>
        <taxon>Nematoda</taxon>
        <taxon>Chromadorea</taxon>
        <taxon>Rhabditida</taxon>
        <taxon>Tylenchina</taxon>
        <taxon>Panagrolaimomorpha</taxon>
        <taxon>Strongyloidoidea</taxon>
        <taxon>Steinernematidae</taxon>
        <taxon>Steinernema</taxon>
    </lineage>
</organism>
<protein>
    <recommendedName>
        <fullName evidence="1">Ribosomal RNA large subunit methyltransferase K/L-like methyltransferase domain-containing protein</fullName>
    </recommendedName>
</protein>
<dbReference type="Pfam" id="PF01170">
    <property type="entry name" value="UPF0020"/>
    <property type="match status" value="1"/>
</dbReference>
<dbReference type="PANTHER" id="PTHR14911">
    <property type="entry name" value="THUMP DOMAIN-CONTAINING"/>
    <property type="match status" value="1"/>
</dbReference>
<dbReference type="InterPro" id="IPR029063">
    <property type="entry name" value="SAM-dependent_MTases_sf"/>
</dbReference>
<reference evidence="2 3" key="2">
    <citation type="journal article" date="2019" name="G3 (Bethesda)">
        <title>Hybrid Assembly of the Genome of the Entomopathogenic Nematode Steinernema carpocapsae Identifies the X-Chromosome.</title>
        <authorList>
            <person name="Serra L."/>
            <person name="Macchietto M."/>
            <person name="Macias-Munoz A."/>
            <person name="McGill C.J."/>
            <person name="Rodriguez I.M."/>
            <person name="Rodriguez B."/>
            <person name="Murad R."/>
            <person name="Mortazavi A."/>
        </authorList>
    </citation>
    <scope>NUCLEOTIDE SEQUENCE [LARGE SCALE GENOMIC DNA]</scope>
    <source>
        <strain evidence="2 3">ALL</strain>
    </source>
</reference>
<dbReference type="STRING" id="34508.A0A4U5LW08"/>
<keyword evidence="3" id="KW-1185">Reference proteome</keyword>